<evidence type="ECO:0000256" key="16">
    <source>
        <dbReference type="ARBA" id="ARBA00035116"/>
    </source>
</evidence>
<evidence type="ECO:0000256" key="1">
    <source>
        <dbReference type="ARBA" id="ARBA00001936"/>
    </source>
</evidence>
<feature type="compositionally biased region" description="Low complexity" evidence="18">
    <location>
        <begin position="1393"/>
        <end position="1407"/>
    </location>
</feature>
<dbReference type="InterPro" id="IPR003100">
    <property type="entry name" value="PAZ_dom"/>
</dbReference>
<evidence type="ECO:0000256" key="17">
    <source>
        <dbReference type="PROSITE-ProRule" id="PRU00657"/>
    </source>
</evidence>
<dbReference type="InterPro" id="IPR005034">
    <property type="entry name" value="Dicer_dimerisation"/>
</dbReference>
<dbReference type="GO" id="GO:0004525">
    <property type="term" value="F:ribonuclease III activity"/>
    <property type="evidence" value="ECO:0007669"/>
    <property type="project" value="InterPro"/>
</dbReference>
<evidence type="ECO:0000256" key="18">
    <source>
        <dbReference type="SAM" id="MobiDB-lite"/>
    </source>
</evidence>
<dbReference type="SMART" id="SM00487">
    <property type="entry name" value="DEXDc"/>
    <property type="match status" value="1"/>
</dbReference>
<dbReference type="SMART" id="SM00490">
    <property type="entry name" value="HELICc"/>
    <property type="match status" value="1"/>
</dbReference>
<evidence type="ECO:0000256" key="8">
    <source>
        <dbReference type="ARBA" id="ARBA00022801"/>
    </source>
</evidence>
<keyword evidence="12" id="KW-0460">Magnesium</keyword>
<keyword evidence="6" id="KW-0677">Repeat</keyword>
<evidence type="ECO:0000313" key="24">
    <source>
        <dbReference type="EMBL" id="KAK4155792.1"/>
    </source>
</evidence>
<evidence type="ECO:0000256" key="10">
    <source>
        <dbReference type="ARBA" id="ARBA00022833"/>
    </source>
</evidence>
<dbReference type="GO" id="GO:0003677">
    <property type="term" value="F:DNA binding"/>
    <property type="evidence" value="ECO:0007669"/>
    <property type="project" value="InterPro"/>
</dbReference>
<evidence type="ECO:0000259" key="23">
    <source>
        <dbReference type="PROSITE" id="PS51327"/>
    </source>
</evidence>
<protein>
    <recommendedName>
        <fullName evidence="3">Dicer-like protein 1</fullName>
    </recommendedName>
</protein>
<keyword evidence="4" id="KW-0930">Antiviral protein</keyword>
<feature type="compositionally biased region" description="Acidic residues" evidence="18">
    <location>
        <begin position="44"/>
        <end position="60"/>
    </location>
</feature>
<dbReference type="PANTHER" id="PTHR14950">
    <property type="entry name" value="DICER-RELATED"/>
    <property type="match status" value="1"/>
</dbReference>
<keyword evidence="10" id="KW-0862">Zinc</keyword>
<dbReference type="Pfam" id="PF00636">
    <property type="entry name" value="Ribonuclease_3"/>
    <property type="match status" value="2"/>
</dbReference>
<dbReference type="InterPro" id="IPR014001">
    <property type="entry name" value="Helicase_ATP-bd"/>
</dbReference>
<keyword evidence="25" id="KW-1185">Reference proteome</keyword>
<reference evidence="24" key="2">
    <citation type="submission" date="2023-05" db="EMBL/GenBank/DDBJ databases">
        <authorList>
            <consortium name="Lawrence Berkeley National Laboratory"/>
            <person name="Steindorff A."/>
            <person name="Hensen N."/>
            <person name="Bonometti L."/>
            <person name="Westerberg I."/>
            <person name="Brannstrom I.O."/>
            <person name="Guillou S."/>
            <person name="Cros-Aarteil S."/>
            <person name="Calhoun S."/>
            <person name="Haridas S."/>
            <person name="Kuo A."/>
            <person name="Mondo S."/>
            <person name="Pangilinan J."/>
            <person name="Riley R."/>
            <person name="Labutti K."/>
            <person name="Andreopoulos B."/>
            <person name="Lipzen A."/>
            <person name="Chen C."/>
            <person name="Yanf M."/>
            <person name="Daum C."/>
            <person name="Ng V."/>
            <person name="Clum A."/>
            <person name="Ohm R."/>
            <person name="Martin F."/>
            <person name="Silar P."/>
            <person name="Natvig D."/>
            <person name="Lalanne C."/>
            <person name="Gautier V."/>
            <person name="Ament-Velasquez S.L."/>
            <person name="Kruys A."/>
            <person name="Hutchinson M.I."/>
            <person name="Powell A.J."/>
            <person name="Barry K."/>
            <person name="Miller A.N."/>
            <person name="Grigoriev I.V."/>
            <person name="Debuchy R."/>
            <person name="Gladieux P."/>
            <person name="Thoren M.H."/>
            <person name="Johannesson H."/>
        </authorList>
    </citation>
    <scope>NUCLEOTIDE SEQUENCE</scope>
    <source>
        <strain evidence="24">CBS 538.74</strain>
    </source>
</reference>
<evidence type="ECO:0000259" key="22">
    <source>
        <dbReference type="PROSITE" id="PS51194"/>
    </source>
</evidence>
<dbReference type="GO" id="GO:0003723">
    <property type="term" value="F:RNA binding"/>
    <property type="evidence" value="ECO:0007669"/>
    <property type="project" value="UniProtKB-UniRule"/>
</dbReference>
<reference evidence="24" key="1">
    <citation type="journal article" date="2023" name="Mol. Phylogenet. Evol.">
        <title>Genome-scale phylogeny and comparative genomics of the fungal order Sordariales.</title>
        <authorList>
            <person name="Hensen N."/>
            <person name="Bonometti L."/>
            <person name="Westerberg I."/>
            <person name="Brannstrom I.O."/>
            <person name="Guillou S."/>
            <person name="Cros-Aarteil S."/>
            <person name="Calhoun S."/>
            <person name="Haridas S."/>
            <person name="Kuo A."/>
            <person name="Mondo S."/>
            <person name="Pangilinan J."/>
            <person name="Riley R."/>
            <person name="LaButti K."/>
            <person name="Andreopoulos B."/>
            <person name="Lipzen A."/>
            <person name="Chen C."/>
            <person name="Yan M."/>
            <person name="Daum C."/>
            <person name="Ng V."/>
            <person name="Clum A."/>
            <person name="Steindorff A."/>
            <person name="Ohm R.A."/>
            <person name="Martin F."/>
            <person name="Silar P."/>
            <person name="Natvig D.O."/>
            <person name="Lalanne C."/>
            <person name="Gautier V."/>
            <person name="Ament-Velasquez S.L."/>
            <person name="Kruys A."/>
            <person name="Hutchinson M.I."/>
            <person name="Powell A.J."/>
            <person name="Barry K."/>
            <person name="Miller A.N."/>
            <person name="Grigoriev I.V."/>
            <person name="Debuchy R."/>
            <person name="Gladieux P."/>
            <person name="Hiltunen Thoren M."/>
            <person name="Johannesson H."/>
        </authorList>
    </citation>
    <scope>NUCLEOTIDE SEQUENCE</scope>
    <source>
        <strain evidence="24">CBS 538.74</strain>
    </source>
</reference>
<comment type="cofactor">
    <cofactor evidence="1">
        <name>Mn(2+)</name>
        <dbReference type="ChEBI" id="CHEBI:29035"/>
    </cofactor>
</comment>
<evidence type="ECO:0000259" key="21">
    <source>
        <dbReference type="PROSITE" id="PS51192"/>
    </source>
</evidence>
<comment type="cofactor">
    <cofactor evidence="2">
        <name>Mg(2+)</name>
        <dbReference type="ChEBI" id="CHEBI:18420"/>
    </cofactor>
</comment>
<dbReference type="CDD" id="cd18802">
    <property type="entry name" value="SF2_C_dicer"/>
    <property type="match status" value="1"/>
</dbReference>
<evidence type="ECO:0000256" key="11">
    <source>
        <dbReference type="ARBA" id="ARBA00022840"/>
    </source>
</evidence>
<dbReference type="SMART" id="SM00535">
    <property type="entry name" value="RIBOc"/>
    <property type="match status" value="2"/>
</dbReference>
<dbReference type="GO" id="GO:0005737">
    <property type="term" value="C:cytoplasm"/>
    <property type="evidence" value="ECO:0007669"/>
    <property type="project" value="TreeGrafter"/>
</dbReference>
<keyword evidence="13 17" id="KW-0694">RNA-binding</keyword>
<dbReference type="Gene3D" id="3.30.160.380">
    <property type="entry name" value="Dicer dimerisation domain"/>
    <property type="match status" value="1"/>
</dbReference>
<dbReference type="PROSITE" id="PS50821">
    <property type="entry name" value="PAZ"/>
    <property type="match status" value="1"/>
</dbReference>
<feature type="region of interest" description="Disordered" evidence="18">
    <location>
        <begin position="1"/>
        <end position="64"/>
    </location>
</feature>
<evidence type="ECO:0000313" key="25">
    <source>
        <dbReference type="Proteomes" id="UP001302745"/>
    </source>
</evidence>
<organism evidence="24 25">
    <name type="scientific">Chaetomidium leptoderma</name>
    <dbReference type="NCBI Taxonomy" id="669021"/>
    <lineage>
        <taxon>Eukaryota</taxon>
        <taxon>Fungi</taxon>
        <taxon>Dikarya</taxon>
        <taxon>Ascomycota</taxon>
        <taxon>Pezizomycotina</taxon>
        <taxon>Sordariomycetes</taxon>
        <taxon>Sordariomycetidae</taxon>
        <taxon>Sordariales</taxon>
        <taxon>Chaetomiaceae</taxon>
        <taxon>Chaetomidium</taxon>
    </lineage>
</organism>
<dbReference type="InterPro" id="IPR056755">
    <property type="entry name" value="DSRM_2"/>
</dbReference>
<dbReference type="FunFam" id="3.30.160.380:FF:000004">
    <property type="entry name" value="Dicer-like protein 1"/>
    <property type="match status" value="1"/>
</dbReference>
<evidence type="ECO:0000256" key="15">
    <source>
        <dbReference type="ARBA" id="ARBA00023211"/>
    </source>
</evidence>
<dbReference type="InterPro" id="IPR027417">
    <property type="entry name" value="P-loop_NTPase"/>
</dbReference>
<dbReference type="PROSITE" id="PS00517">
    <property type="entry name" value="RNASE_3_1"/>
    <property type="match status" value="1"/>
</dbReference>
<dbReference type="Proteomes" id="UP001302745">
    <property type="component" value="Unassembled WGS sequence"/>
</dbReference>
<feature type="domain" description="PAZ" evidence="20">
    <location>
        <begin position="901"/>
        <end position="1035"/>
    </location>
</feature>
<feature type="domain" description="Dicer dsRNA-binding fold" evidence="23">
    <location>
        <begin position="661"/>
        <end position="751"/>
    </location>
</feature>
<dbReference type="PROSITE" id="PS51192">
    <property type="entry name" value="HELICASE_ATP_BIND_1"/>
    <property type="match status" value="1"/>
</dbReference>
<feature type="domain" description="Helicase ATP-binding" evidence="21">
    <location>
        <begin position="136"/>
        <end position="319"/>
    </location>
</feature>
<dbReference type="GO" id="GO:0030422">
    <property type="term" value="P:siRNA processing"/>
    <property type="evidence" value="ECO:0007669"/>
    <property type="project" value="TreeGrafter"/>
</dbReference>
<dbReference type="InterPro" id="IPR001650">
    <property type="entry name" value="Helicase_C-like"/>
</dbReference>
<dbReference type="Pfam" id="PF00271">
    <property type="entry name" value="Helicase_C"/>
    <property type="match status" value="1"/>
</dbReference>
<proteinExistence type="inferred from homology"/>
<evidence type="ECO:0000256" key="2">
    <source>
        <dbReference type="ARBA" id="ARBA00001946"/>
    </source>
</evidence>
<dbReference type="InterPro" id="IPR036389">
    <property type="entry name" value="RNase_III_sf"/>
</dbReference>
<evidence type="ECO:0000256" key="12">
    <source>
        <dbReference type="ARBA" id="ARBA00022842"/>
    </source>
</evidence>
<dbReference type="PROSITE" id="PS51327">
    <property type="entry name" value="DICER_DSRBF"/>
    <property type="match status" value="1"/>
</dbReference>
<dbReference type="GO" id="GO:0050688">
    <property type="term" value="P:regulation of defense response to virus"/>
    <property type="evidence" value="ECO:0007669"/>
    <property type="project" value="UniProtKB-KW"/>
</dbReference>
<keyword evidence="14" id="KW-0051">Antiviral defense</keyword>
<dbReference type="Pfam" id="PF04851">
    <property type="entry name" value="ResIII"/>
    <property type="match status" value="1"/>
</dbReference>
<dbReference type="CDD" id="cd00593">
    <property type="entry name" value="RIBOc"/>
    <property type="match status" value="2"/>
</dbReference>
<dbReference type="InterPro" id="IPR000999">
    <property type="entry name" value="RNase_III_dom"/>
</dbReference>
<dbReference type="CDD" id="cd18034">
    <property type="entry name" value="DEXHc_dicer"/>
    <property type="match status" value="1"/>
</dbReference>
<comment type="similarity">
    <text evidence="16 17">Belongs to the helicase family. Dicer subfamily.</text>
</comment>
<dbReference type="Pfam" id="PF24995">
    <property type="entry name" value="DSRM_2"/>
    <property type="match status" value="1"/>
</dbReference>
<dbReference type="GO" id="GO:0051607">
    <property type="term" value="P:defense response to virus"/>
    <property type="evidence" value="ECO:0007669"/>
    <property type="project" value="UniProtKB-KW"/>
</dbReference>
<dbReference type="SUPFAM" id="SSF52540">
    <property type="entry name" value="P-loop containing nucleoside triphosphate hydrolases"/>
    <property type="match status" value="1"/>
</dbReference>
<feature type="domain" description="RNase III" evidence="19">
    <location>
        <begin position="1267"/>
        <end position="1447"/>
    </location>
</feature>
<dbReference type="PANTHER" id="PTHR14950:SF62">
    <property type="entry name" value="DICER-LIKE PROTEIN 1"/>
    <property type="match status" value="1"/>
</dbReference>
<dbReference type="InterPro" id="IPR038248">
    <property type="entry name" value="Dicer_dimer_sf"/>
</dbReference>
<evidence type="ECO:0000256" key="3">
    <source>
        <dbReference type="ARBA" id="ARBA00020797"/>
    </source>
</evidence>
<evidence type="ECO:0000259" key="20">
    <source>
        <dbReference type="PROSITE" id="PS50821"/>
    </source>
</evidence>
<dbReference type="Gene3D" id="1.10.1520.10">
    <property type="entry name" value="Ribonuclease III domain"/>
    <property type="match status" value="2"/>
</dbReference>
<keyword evidence="5" id="KW-0479">Metal-binding</keyword>
<dbReference type="InterPro" id="IPR006935">
    <property type="entry name" value="Helicase/UvrB_N"/>
</dbReference>
<dbReference type="SUPFAM" id="SSF69065">
    <property type="entry name" value="RNase III domain-like"/>
    <property type="match status" value="2"/>
</dbReference>
<evidence type="ECO:0000256" key="6">
    <source>
        <dbReference type="ARBA" id="ARBA00022737"/>
    </source>
</evidence>
<evidence type="ECO:0000256" key="7">
    <source>
        <dbReference type="ARBA" id="ARBA00022741"/>
    </source>
</evidence>
<keyword evidence="15" id="KW-0464">Manganese</keyword>
<dbReference type="GO" id="GO:0004386">
    <property type="term" value="F:helicase activity"/>
    <property type="evidence" value="ECO:0007669"/>
    <property type="project" value="UniProtKB-KW"/>
</dbReference>
<comment type="caution">
    <text evidence="24">The sequence shown here is derived from an EMBL/GenBank/DDBJ whole genome shotgun (WGS) entry which is preliminary data.</text>
</comment>
<feature type="region of interest" description="Disordered" evidence="18">
    <location>
        <begin position="1393"/>
        <end position="1412"/>
    </location>
</feature>
<feature type="domain" description="Helicase C-terminal" evidence="22">
    <location>
        <begin position="457"/>
        <end position="628"/>
    </location>
</feature>
<dbReference type="Gene3D" id="3.40.50.300">
    <property type="entry name" value="P-loop containing nucleotide triphosphate hydrolases"/>
    <property type="match status" value="3"/>
</dbReference>
<dbReference type="GO" id="GO:0005634">
    <property type="term" value="C:nucleus"/>
    <property type="evidence" value="ECO:0007669"/>
    <property type="project" value="TreeGrafter"/>
</dbReference>
<feature type="domain" description="RNase III" evidence="19">
    <location>
        <begin position="1065"/>
        <end position="1214"/>
    </location>
</feature>
<evidence type="ECO:0000256" key="4">
    <source>
        <dbReference type="ARBA" id="ARBA00022721"/>
    </source>
</evidence>
<dbReference type="GO" id="GO:0046872">
    <property type="term" value="F:metal ion binding"/>
    <property type="evidence" value="ECO:0007669"/>
    <property type="project" value="UniProtKB-KW"/>
</dbReference>
<dbReference type="EMBL" id="MU856880">
    <property type="protein sequence ID" value="KAK4155792.1"/>
    <property type="molecule type" value="Genomic_DNA"/>
</dbReference>
<gene>
    <name evidence="24" type="ORF">C8A00DRAFT_13186</name>
</gene>
<feature type="compositionally biased region" description="Acidic residues" evidence="18">
    <location>
        <begin position="20"/>
        <end position="29"/>
    </location>
</feature>
<sequence length="1606" mass="181294">MDVEMEEPPSAPPPLQPPLVEEDLMDIDEPVLNGSSGESVVALGDDDLANADDTDREDEDGTKKWVLNSAPKPRKISERKRADNAAFDVWIEENQQNLSNGLDKFVVNDDKSFQSLIREFENKRIITSPRDYQLELFELAKTQNTIAVLDTGSGKTLIAALLLRWTIQNELEDRSKGRPKRIAFFLVDKVALVFQQHAVLACNLDYPVEKFCGDMIEEVDARKPFWDKAFNENMAIVCTAEILWRCLSCSYIRMDQINLLVFDEAHHTKNNHPYARIIKDFYAAVEDAHKRPRILGMTASPVDAQIDPKIAAAELEGLLHSQIATVADPASMQHSSSKLKREVLVEYDRKPPDWETGLNQALRHLVGDQHVFQKPFAFTATAAAELGPWCADRFWQLFFRGEEVVKLESRTEREILRKSAYSRDIIEHTNKVREAYELVSQHNFVRPNTSPDLLSPKVILLFRVLREQFSSPDHSRRCIVFAKQRNIVSLLADLLQQPEMEIPGLKPGVLVGGGRGEASWDNGKVTYREQVLTIIKFKKGELNCIFATSVAEEGLDIPDCNVIIRYDLNDTLIQYIQSRGRARQEDSMFIHMGEKDNPDHHKKLAQNQQSEDALRKFCEAMPEDRKLTGNNFNMDYFLRKEKDQRQYTVPETGAKINYKQSLICVAAFVASLPHPPEVNLTAEYVILHVPGGYQCEVMLPDSSPIKSATGEIHASKAVAKCSAAFEMCLKLIKNKYLDQHLQPIFTKQLPAMRNARLAVSSKKREQYDMRIKPEVWSTLGEPRALYVMALTLAEPTALGRPSSPLLLLTRQPIQQVASFPLYFGKNRSSAINCIPVPERVELDDSSIQGLTTFTLAIFKDVFSKEYEATAAQLPYFLAPTQMEHVSDFTSVTNPSHVIDWATVMFVHENERIVYTFDEPDAFFQDKYVADPYDGSRKFFIRGRRHDMKPTDPVPEGIVAPRHRSWKVNCKTHDILNYSLSAWSKSRAFLNFKEDQPVVEAELMPIRRNLLDDNVGDDEMEPKPCFLVLEPLRISPLPVNVVAMAYNFPAIMHRIDSNLVALEACRKIGLNVRPDLALEAFTKDSDNTDEHDDEHVNFQSGMGNNYERLEFLGDCFLKMATTISIFTLIPDKAEFEYHVKRMLLICNRNLFNNALEVKLEEYIRSMAFDRRSWYPEGLTLTKGKHKDLTRKHILADKTIADVCEALIGAAYLTAQEQNPPSFDLAIQAVTIMVRDPNHAMTSYPDYYAAYVKPTWQTAPCNSTQLDMAARFQSRMGYAFNHPRLLRSAFQHPTYPSVYEKLPSYQRLEFLGDALLDMASVEFLFHRFPGADPQWLTEHKMAMVSNQFLGCLAVCLGFHKAITYCSAAIQKEITEYVTEIEEALQTAKDDAAAVAAAANGQQQQQQHQGQGEEEEEKFARDFWVRCSRPPKCLPDVVEAYVGAVFVDSGYDFDEVRRFFARHVRPFFEDMRLYDTFANKHPMTFLAGVMQGKMRCGEWRLLVKELPPAAAAAASSSGGEDGDGDGEGKGGVMVVGGTPQVVCAVRVHGLTLAHAVAASSRNGKMAAAKKAIKVLQGMEVDEFRRKFGCACVVGEEGGFVGEGDHGSAV</sequence>
<dbReference type="PROSITE" id="PS51194">
    <property type="entry name" value="HELICASE_CTER"/>
    <property type="match status" value="1"/>
</dbReference>
<dbReference type="FunFam" id="1.10.1520.10:FF:000015">
    <property type="entry name" value="Dicer-like protein 1"/>
    <property type="match status" value="1"/>
</dbReference>
<keyword evidence="7" id="KW-0547">Nucleotide-binding</keyword>
<dbReference type="GO" id="GO:0005524">
    <property type="term" value="F:ATP binding"/>
    <property type="evidence" value="ECO:0007669"/>
    <property type="project" value="UniProtKB-KW"/>
</dbReference>
<evidence type="ECO:0000256" key="13">
    <source>
        <dbReference type="ARBA" id="ARBA00022884"/>
    </source>
</evidence>
<evidence type="ECO:0000256" key="9">
    <source>
        <dbReference type="ARBA" id="ARBA00022806"/>
    </source>
</evidence>
<dbReference type="PROSITE" id="PS50142">
    <property type="entry name" value="RNASE_3_2"/>
    <property type="match status" value="2"/>
</dbReference>
<keyword evidence="8" id="KW-0378">Hydrolase</keyword>
<evidence type="ECO:0000256" key="5">
    <source>
        <dbReference type="ARBA" id="ARBA00022723"/>
    </source>
</evidence>
<keyword evidence="11" id="KW-0067">ATP-binding</keyword>
<dbReference type="Pfam" id="PF03368">
    <property type="entry name" value="Dicer_dimer"/>
    <property type="match status" value="1"/>
</dbReference>
<keyword evidence="9" id="KW-0347">Helicase</keyword>
<evidence type="ECO:0000259" key="19">
    <source>
        <dbReference type="PROSITE" id="PS50142"/>
    </source>
</evidence>
<name>A0AAN6VQ75_9PEZI</name>
<accession>A0AAN6VQ75</accession>
<evidence type="ECO:0000256" key="14">
    <source>
        <dbReference type="ARBA" id="ARBA00023118"/>
    </source>
</evidence>